<reference evidence="1 2" key="1">
    <citation type="submission" date="2020-10" db="EMBL/GenBank/DDBJ databases">
        <title>Connecting structure to function with the recovery of over 1000 high-quality activated sludge metagenome-assembled genomes encoding full-length rRNA genes using long-read sequencing.</title>
        <authorList>
            <person name="Singleton C.M."/>
            <person name="Petriglieri F."/>
            <person name="Kristensen J.M."/>
            <person name="Kirkegaard R.H."/>
            <person name="Michaelsen T.Y."/>
            <person name="Andersen M.H."/>
            <person name="Karst S.M."/>
            <person name="Dueholm M.S."/>
            <person name="Nielsen P.H."/>
            <person name="Albertsen M."/>
        </authorList>
    </citation>
    <scope>NUCLEOTIDE SEQUENCE [LARGE SCALE GENOMIC DNA]</scope>
    <source>
        <strain evidence="1">Ribe_18-Q3-R11-54_BAT3C.373</strain>
    </source>
</reference>
<sequence length="84" mass="9524">MRLLYNTIVLTYSGHQLDKSCLDVSVYGSKSLDNGTYPTSKSITQTDIQNIFRETNKLTSVHRIKVNDTWFGFGINGIPRLILD</sequence>
<organism evidence="1 2">
    <name type="scientific">Candidatus Defluviibacterium haderslevense</name>
    <dbReference type="NCBI Taxonomy" id="2981993"/>
    <lineage>
        <taxon>Bacteria</taxon>
        <taxon>Pseudomonadati</taxon>
        <taxon>Bacteroidota</taxon>
        <taxon>Saprospiria</taxon>
        <taxon>Saprospirales</taxon>
        <taxon>Saprospiraceae</taxon>
        <taxon>Candidatus Defluviibacterium</taxon>
    </lineage>
</organism>
<accession>A0A9D7XI24</accession>
<dbReference type="Proteomes" id="UP000808349">
    <property type="component" value="Unassembled WGS sequence"/>
</dbReference>
<protein>
    <submittedName>
        <fullName evidence="1">Uncharacterized protein</fullName>
    </submittedName>
</protein>
<evidence type="ECO:0000313" key="1">
    <source>
        <dbReference type="EMBL" id="MBK9718347.1"/>
    </source>
</evidence>
<comment type="caution">
    <text evidence="1">The sequence shown here is derived from an EMBL/GenBank/DDBJ whole genome shotgun (WGS) entry which is preliminary data.</text>
</comment>
<evidence type="ECO:0000313" key="2">
    <source>
        <dbReference type="Proteomes" id="UP000808349"/>
    </source>
</evidence>
<name>A0A9D7XI24_9BACT</name>
<dbReference type="AlphaFoldDB" id="A0A9D7XI24"/>
<proteinExistence type="predicted"/>
<dbReference type="EMBL" id="JADKFW010000010">
    <property type="protein sequence ID" value="MBK9718347.1"/>
    <property type="molecule type" value="Genomic_DNA"/>
</dbReference>
<gene>
    <name evidence="1" type="ORF">IPO85_12725</name>
</gene>